<dbReference type="AlphaFoldDB" id="A0A164WUA4"/>
<name>A0A164WUA4_9CRUS</name>
<organism evidence="1 2">
    <name type="scientific">Daphnia magna</name>
    <dbReference type="NCBI Taxonomy" id="35525"/>
    <lineage>
        <taxon>Eukaryota</taxon>
        <taxon>Metazoa</taxon>
        <taxon>Ecdysozoa</taxon>
        <taxon>Arthropoda</taxon>
        <taxon>Crustacea</taxon>
        <taxon>Branchiopoda</taxon>
        <taxon>Diplostraca</taxon>
        <taxon>Cladocera</taxon>
        <taxon>Anomopoda</taxon>
        <taxon>Daphniidae</taxon>
        <taxon>Daphnia</taxon>
    </lineage>
</organism>
<keyword evidence="2" id="KW-1185">Reference proteome</keyword>
<sequence>MLFISASLGEKTKNNSYWCVCHPCLSCLHRELTITGNFNNGCRLATAASHAGYGMRQPVLF</sequence>
<evidence type="ECO:0000313" key="2">
    <source>
        <dbReference type="Proteomes" id="UP000076858"/>
    </source>
</evidence>
<dbReference type="Proteomes" id="UP000076858">
    <property type="component" value="Unassembled WGS sequence"/>
</dbReference>
<reference evidence="1 2" key="1">
    <citation type="submission" date="2016-03" db="EMBL/GenBank/DDBJ databases">
        <title>EvidentialGene: Evidence-directed Construction of Genes on Genomes.</title>
        <authorList>
            <person name="Gilbert D.G."/>
            <person name="Choi J.-H."/>
            <person name="Mockaitis K."/>
            <person name="Colbourne J."/>
            <person name="Pfrender M."/>
        </authorList>
    </citation>
    <scope>NUCLEOTIDE SEQUENCE [LARGE SCALE GENOMIC DNA]</scope>
    <source>
        <strain evidence="1 2">Xinb3</strain>
        <tissue evidence="1">Complete organism</tissue>
    </source>
</reference>
<protein>
    <submittedName>
        <fullName evidence="1">Uncharacterized protein</fullName>
    </submittedName>
</protein>
<comment type="caution">
    <text evidence="1">The sequence shown here is derived from an EMBL/GenBank/DDBJ whole genome shotgun (WGS) entry which is preliminary data.</text>
</comment>
<accession>A0A164WUA4</accession>
<evidence type="ECO:0000313" key="1">
    <source>
        <dbReference type="EMBL" id="KZS13583.1"/>
    </source>
</evidence>
<proteinExistence type="predicted"/>
<gene>
    <name evidence="1" type="ORF">APZ42_021248</name>
</gene>
<dbReference type="EMBL" id="LRGB01001058">
    <property type="protein sequence ID" value="KZS13583.1"/>
    <property type="molecule type" value="Genomic_DNA"/>
</dbReference>